<feature type="domain" description="RdRp catalytic" evidence="6">
    <location>
        <begin position="220"/>
        <end position="340"/>
    </location>
</feature>
<dbReference type="InterPro" id="IPR001205">
    <property type="entry name" value="RNA-dir_pol_C"/>
</dbReference>
<dbReference type="SUPFAM" id="SSF56672">
    <property type="entry name" value="DNA/RNA polymerases"/>
    <property type="match status" value="1"/>
</dbReference>
<dbReference type="RefSeq" id="YP_009508065.1">
    <property type="nucleotide sequence ID" value="NC_038843.1"/>
</dbReference>
<evidence type="ECO:0000313" key="7">
    <source>
        <dbReference type="EMBL" id="ARS33771.1"/>
    </source>
</evidence>
<organism evidence="7 8">
    <name type="scientific">Cryptosporidium parvum virus 1</name>
    <dbReference type="NCBI Taxonomy" id="675060"/>
    <lineage>
        <taxon>Viruses</taxon>
        <taxon>Riboviria</taxon>
        <taxon>Orthornavirae</taxon>
        <taxon>Pisuviricota</taxon>
        <taxon>Duplopiviricetes</taxon>
        <taxon>Durnavirales</taxon>
        <taxon>Partitiviridae</taxon>
        <taxon>Cryspovirus</taxon>
        <taxon>Cryspovirus cryptosporidii</taxon>
    </lineage>
</organism>
<keyword evidence="4" id="KW-0547">Nucleotide-binding</keyword>
<evidence type="ECO:0000256" key="3">
    <source>
        <dbReference type="ARBA" id="ARBA00022695"/>
    </source>
</evidence>
<dbReference type="Gene3D" id="3.30.70.270">
    <property type="match status" value="1"/>
</dbReference>
<dbReference type="OrthoDB" id="5550at10239"/>
<dbReference type="CDD" id="cd01699">
    <property type="entry name" value="RNA_dep_RNAP"/>
    <property type="match status" value="1"/>
</dbReference>
<keyword evidence="1 7" id="KW-0696">RNA-directed RNA polymerase</keyword>
<dbReference type="InterPro" id="IPR007094">
    <property type="entry name" value="RNA-dir_pol_PSvirus"/>
</dbReference>
<dbReference type="KEGG" id="vg:37619313"/>
<keyword evidence="5" id="KW-0693">Viral RNA replication</keyword>
<dbReference type="GeneID" id="37619313"/>
<dbReference type="GO" id="GO:0000166">
    <property type="term" value="F:nucleotide binding"/>
    <property type="evidence" value="ECO:0007669"/>
    <property type="project" value="UniProtKB-KW"/>
</dbReference>
<dbReference type="Proteomes" id="UP000243035">
    <property type="component" value="Genome"/>
</dbReference>
<dbReference type="GO" id="GO:0003723">
    <property type="term" value="F:RNA binding"/>
    <property type="evidence" value="ECO:0007669"/>
    <property type="project" value="InterPro"/>
</dbReference>
<dbReference type="PROSITE" id="PS50507">
    <property type="entry name" value="RDRP_SSRNA_POS"/>
    <property type="match status" value="1"/>
</dbReference>
<evidence type="ECO:0000256" key="2">
    <source>
        <dbReference type="ARBA" id="ARBA00022679"/>
    </source>
</evidence>
<accession>A0A1X9YLT4</accession>
<sequence length="523" mass="61670">MKFVNIYEIQRFDGQPTRHGIAPKKIFRSKYIPTGLVPRLKYWRDVPSRAEMSKRIGKYFEDEFKFYPNEEKLNEAVNIVQEKWITHYGTSLNVTSVSESFRTLPKSTSAGLPFKSGCTKYEARNKMMRLARSQWDRVSKGSQLQVLPCRSGARCQLRKRGENKPRLIWAYPGYLSIIENQYLTAIKKVPPPNFIGWSINWLDGGKSLNRLLFGDKWTWQSIAQIDFSSFDATVRTELIFHAFKILRSLFDLTRTENIMLDQLRHYFINTPILFYDKIIVKNRGIPSGSAFTQIIGTIVNMIACQYASLRSRDYNLRIPFSCWLGDDSFLNFETALCRQEFEYDYLEKFKELGLNVSIDKTHYTTRFIDDFEVRFKGIRPYVKFLGKQIDILDLTFHNDLDKLDAQMALPEKEDLSAYETGVRLIGLVWAYGAHYDIYLRILKVYLSLKLKPVFHVQQLLSYSEKPERTKRYLENFFSSMKYQLNLDLDIYDLLTFPKFWDVSNRYFGSKYERLDFRSHKIYG</sequence>
<dbReference type="Pfam" id="PF00680">
    <property type="entry name" value="RdRP_1"/>
    <property type="match status" value="1"/>
</dbReference>
<evidence type="ECO:0000313" key="8">
    <source>
        <dbReference type="Proteomes" id="UP000243035"/>
    </source>
</evidence>
<keyword evidence="2" id="KW-0808">Transferase</keyword>
<dbReference type="EMBL" id="KY884720">
    <property type="protein sequence ID" value="ARS33771.1"/>
    <property type="molecule type" value="Genomic_RNA"/>
</dbReference>
<name>A0A1X9YLT4_9VIRU</name>
<keyword evidence="8" id="KW-1185">Reference proteome</keyword>
<reference evidence="7 8" key="1">
    <citation type="journal article" date="2017" name="Arch. Virol.">
        <title>Complete cryspovirus genome sequences from Cryptosporidium parvum isolate Iowa.</title>
        <authorList>
            <person name="Vong M."/>
            <person name="Ludington J.G."/>
            <person name="Ward H.D."/>
            <person name="Nibert M.L."/>
        </authorList>
    </citation>
    <scope>NUCLEOTIDE SEQUENCE [LARGE SCALE GENOMIC DNA]</scope>
    <source>
        <strain evidence="7 8">Iowa</strain>
    </source>
</reference>
<evidence type="ECO:0000259" key="6">
    <source>
        <dbReference type="PROSITE" id="PS50507"/>
    </source>
</evidence>
<dbReference type="InterPro" id="IPR043128">
    <property type="entry name" value="Rev_trsase/Diguanyl_cyclase"/>
</dbReference>
<dbReference type="GO" id="GO:0006351">
    <property type="term" value="P:DNA-templated transcription"/>
    <property type="evidence" value="ECO:0007669"/>
    <property type="project" value="InterPro"/>
</dbReference>
<protein>
    <submittedName>
        <fullName evidence="7">RNA-dependent RNA polymerase</fullName>
    </submittedName>
</protein>
<dbReference type="SMR" id="A0A1X9YLT4"/>
<dbReference type="GO" id="GO:0039694">
    <property type="term" value="P:viral RNA genome replication"/>
    <property type="evidence" value="ECO:0007669"/>
    <property type="project" value="InterPro"/>
</dbReference>
<evidence type="ECO:0000256" key="1">
    <source>
        <dbReference type="ARBA" id="ARBA00022484"/>
    </source>
</evidence>
<proteinExistence type="predicted"/>
<dbReference type="InterPro" id="IPR043502">
    <property type="entry name" value="DNA/RNA_pol_sf"/>
</dbReference>
<evidence type="ECO:0000256" key="4">
    <source>
        <dbReference type="ARBA" id="ARBA00022741"/>
    </source>
</evidence>
<dbReference type="GO" id="GO:0003968">
    <property type="term" value="F:RNA-directed RNA polymerase activity"/>
    <property type="evidence" value="ECO:0007669"/>
    <property type="project" value="UniProtKB-KW"/>
</dbReference>
<evidence type="ECO:0000256" key="5">
    <source>
        <dbReference type="ARBA" id="ARBA00022953"/>
    </source>
</evidence>
<keyword evidence="3" id="KW-0548">Nucleotidyltransferase</keyword>